<dbReference type="GO" id="GO:0015031">
    <property type="term" value="P:protein transport"/>
    <property type="evidence" value="ECO:0007669"/>
    <property type="project" value="UniProtKB-KW"/>
</dbReference>
<dbReference type="InterPro" id="IPR001708">
    <property type="entry name" value="YidC/ALB3/OXA1/COX18"/>
</dbReference>
<dbReference type="PRINTS" id="PR00701">
    <property type="entry name" value="60KDINNERMP"/>
</dbReference>
<dbReference type="GO" id="GO:0005886">
    <property type="term" value="C:plasma membrane"/>
    <property type="evidence" value="ECO:0007669"/>
    <property type="project" value="UniProtKB-SubCell"/>
</dbReference>
<dbReference type="KEGG" id="ttr:Tter_1422"/>
<proteinExistence type="inferred from homology"/>
<feature type="region of interest" description="Disordered" evidence="10">
    <location>
        <begin position="298"/>
        <end position="342"/>
    </location>
</feature>
<keyword evidence="8" id="KW-0143">Chaperone</keyword>
<keyword evidence="14" id="KW-1185">Reference proteome</keyword>
<evidence type="ECO:0000313" key="13">
    <source>
        <dbReference type="EMBL" id="ACZ42328.1"/>
    </source>
</evidence>
<evidence type="ECO:0000313" key="14">
    <source>
        <dbReference type="Proteomes" id="UP000000323"/>
    </source>
</evidence>
<evidence type="ECO:0000256" key="7">
    <source>
        <dbReference type="ARBA" id="ARBA00023136"/>
    </source>
</evidence>
<evidence type="ECO:0000256" key="3">
    <source>
        <dbReference type="ARBA" id="ARBA00022475"/>
    </source>
</evidence>
<comment type="subcellular location">
    <subcellularLocation>
        <location evidence="1">Cell membrane</location>
        <topology evidence="1">Multi-pass membrane protein</topology>
    </subcellularLocation>
    <subcellularLocation>
        <location evidence="9">Membrane</location>
        <topology evidence="9">Multi-pass membrane protein</topology>
    </subcellularLocation>
</comment>
<evidence type="ECO:0000256" key="5">
    <source>
        <dbReference type="ARBA" id="ARBA00022927"/>
    </source>
</evidence>
<evidence type="ECO:0000256" key="8">
    <source>
        <dbReference type="ARBA" id="ARBA00023186"/>
    </source>
</evidence>
<dbReference type="OrthoDB" id="9780552at2"/>
<evidence type="ECO:0000256" key="1">
    <source>
        <dbReference type="ARBA" id="ARBA00004651"/>
    </source>
</evidence>
<keyword evidence="4 9" id="KW-0812">Transmembrane</keyword>
<dbReference type="PANTHER" id="PTHR12428">
    <property type="entry name" value="OXA1"/>
    <property type="match status" value="1"/>
</dbReference>
<dbReference type="PANTHER" id="PTHR12428:SF65">
    <property type="entry name" value="CYTOCHROME C OXIDASE ASSEMBLY PROTEIN COX18, MITOCHONDRIAL"/>
    <property type="match status" value="1"/>
</dbReference>
<dbReference type="Proteomes" id="UP000000323">
    <property type="component" value="Chromosome 1"/>
</dbReference>
<dbReference type="RefSeq" id="WP_012875363.1">
    <property type="nucleotide sequence ID" value="NC_013525.1"/>
</dbReference>
<evidence type="ECO:0000256" key="6">
    <source>
        <dbReference type="ARBA" id="ARBA00022989"/>
    </source>
</evidence>
<feature type="transmembrane region" description="Helical" evidence="11">
    <location>
        <begin position="174"/>
        <end position="196"/>
    </location>
</feature>
<evidence type="ECO:0000256" key="4">
    <source>
        <dbReference type="ARBA" id="ARBA00022692"/>
    </source>
</evidence>
<evidence type="ECO:0000259" key="12">
    <source>
        <dbReference type="Pfam" id="PF02096"/>
    </source>
</evidence>
<dbReference type="eggNOG" id="COG0706">
    <property type="taxonomic scope" value="Bacteria"/>
</dbReference>
<dbReference type="GO" id="GO:0032977">
    <property type="term" value="F:membrane insertase activity"/>
    <property type="evidence" value="ECO:0007669"/>
    <property type="project" value="InterPro"/>
</dbReference>
<comment type="similarity">
    <text evidence="9">Belongs to the OXA1/ALB3/YidC family.</text>
</comment>
<keyword evidence="3" id="KW-1003">Cell membrane</keyword>
<reference evidence="14" key="1">
    <citation type="journal article" date="2010" name="Stand. Genomic Sci.">
        <title>Complete genome sequence of 'Thermobaculum terrenum' type strain (YNP1).</title>
        <authorList>
            <person name="Kiss H."/>
            <person name="Cleland D."/>
            <person name="Lapidus A."/>
            <person name="Lucas S."/>
            <person name="Glavina Del Rio T."/>
            <person name="Nolan M."/>
            <person name="Tice H."/>
            <person name="Han C."/>
            <person name="Goodwin L."/>
            <person name="Pitluck S."/>
            <person name="Liolios K."/>
            <person name="Ivanova N."/>
            <person name="Mavromatis K."/>
            <person name="Ovchinnikova G."/>
            <person name="Pati A."/>
            <person name="Chen A."/>
            <person name="Palaniappan K."/>
            <person name="Land M."/>
            <person name="Hauser L."/>
            <person name="Chang Y."/>
            <person name="Jeffries C."/>
            <person name="Lu M."/>
            <person name="Brettin T."/>
            <person name="Detter J."/>
            <person name="Goker M."/>
            <person name="Tindall B."/>
            <person name="Beck B."/>
            <person name="McDermott T."/>
            <person name="Woyke T."/>
            <person name="Bristow J."/>
            <person name="Eisen J."/>
            <person name="Markowitz V."/>
            <person name="Hugenholtz P."/>
            <person name="Kyrpides N."/>
            <person name="Klenk H."/>
            <person name="Cheng J."/>
        </authorList>
    </citation>
    <scope>NUCLEOTIDE SEQUENCE [LARGE SCALE GENOMIC DNA]</scope>
    <source>
        <strain evidence="14">ATCC BAA-798 / YNP1</strain>
    </source>
</reference>
<evidence type="ECO:0000256" key="2">
    <source>
        <dbReference type="ARBA" id="ARBA00022448"/>
    </source>
</evidence>
<feature type="region of interest" description="Disordered" evidence="10">
    <location>
        <begin position="228"/>
        <end position="281"/>
    </location>
</feature>
<dbReference type="InterPro" id="IPR047196">
    <property type="entry name" value="YidC_ALB_C"/>
</dbReference>
<dbReference type="GO" id="GO:0051205">
    <property type="term" value="P:protein insertion into membrane"/>
    <property type="evidence" value="ECO:0007669"/>
    <property type="project" value="TreeGrafter"/>
</dbReference>
<name>D1CC13_THET1</name>
<keyword evidence="5" id="KW-0653">Protein transport</keyword>
<dbReference type="NCBIfam" id="TIGR03592">
    <property type="entry name" value="yidC_oxa1_cterm"/>
    <property type="match status" value="1"/>
</dbReference>
<evidence type="ECO:0000256" key="9">
    <source>
        <dbReference type="RuleBase" id="RU003945"/>
    </source>
</evidence>
<feature type="compositionally biased region" description="Low complexity" evidence="10">
    <location>
        <begin position="254"/>
        <end position="280"/>
    </location>
</feature>
<keyword evidence="7 11" id="KW-0472">Membrane</keyword>
<evidence type="ECO:0000256" key="11">
    <source>
        <dbReference type="SAM" id="Phobius"/>
    </source>
</evidence>
<feature type="transmembrane region" description="Helical" evidence="11">
    <location>
        <begin position="96"/>
        <end position="116"/>
    </location>
</feature>
<protein>
    <submittedName>
        <fullName evidence="13">60 kDa inner membrane insertion protein</fullName>
    </submittedName>
</protein>
<accession>D1CC13</accession>
<dbReference type="EMBL" id="CP001825">
    <property type="protein sequence ID" value="ACZ42328.1"/>
    <property type="molecule type" value="Genomic_DNA"/>
</dbReference>
<keyword evidence="6 11" id="KW-1133">Transmembrane helix</keyword>
<dbReference type="HOGENOM" id="CLU_036138_1_0_0"/>
<dbReference type="InterPro" id="IPR028055">
    <property type="entry name" value="YidC/Oxa/ALB_C"/>
</dbReference>
<dbReference type="AlphaFoldDB" id="D1CC13"/>
<evidence type="ECO:0000256" key="10">
    <source>
        <dbReference type="SAM" id="MobiDB-lite"/>
    </source>
</evidence>
<organism evidence="13 14">
    <name type="scientific">Thermobaculum terrenum (strain ATCC BAA-798 / CCMEE 7001 / YNP1)</name>
    <dbReference type="NCBI Taxonomy" id="525904"/>
    <lineage>
        <taxon>Bacteria</taxon>
        <taxon>Bacillati</taxon>
        <taxon>Chloroflexota</taxon>
        <taxon>Chloroflexia</taxon>
        <taxon>Candidatus Thermobaculales</taxon>
        <taxon>Candidatus Thermobaculaceae</taxon>
        <taxon>Thermobaculum</taxon>
    </lineage>
</organism>
<sequence length="342" mass="38065">MHIPGWNALIQLITDGLLFFQGLTGSTALAIILFTILIKLILLPLSLPSLRNSRKQQQIAPLIKQIYKKHGKDRAAISAETMALYQQYGINPMSGCLPLLIQFPIFLALWRAIIHLSTGSNVGGLLWIDNLARPDHVLPFLAALAQWLQTRMAMQPKDQIIDPQQRSMNSMMQIMPLMVIFIGWNIAAGAVLYWFVSSLFSAVQQYFVTGWGSLVDMFPFLPRKKFPPLEPIKPKEGQPARKSFMQRMQEKALEMQQQQQKLQAQTAAASNASSGSTNRSANEEIIQEAEFHSGIRFTDDAWGLPGAPGTSGSSALAALDAPSKPQQSNKAKKLESKKKKRR</sequence>
<keyword evidence="2" id="KW-0813">Transport</keyword>
<feature type="domain" description="Membrane insertase YidC/Oxa/ALB C-terminal" evidence="12">
    <location>
        <begin position="28"/>
        <end position="209"/>
    </location>
</feature>
<dbReference type="Pfam" id="PF02096">
    <property type="entry name" value="60KD_IMP"/>
    <property type="match status" value="1"/>
</dbReference>
<gene>
    <name evidence="13" type="ordered locus">Tter_1422</name>
</gene>
<dbReference type="CDD" id="cd20070">
    <property type="entry name" value="5TM_YidC_Alb3"/>
    <property type="match status" value="1"/>
</dbReference>
<feature type="transmembrane region" description="Helical" evidence="11">
    <location>
        <begin position="27"/>
        <end position="47"/>
    </location>
</feature>
<dbReference type="STRING" id="525904.Tter_1422"/>